<dbReference type="Pfam" id="PF00440">
    <property type="entry name" value="TetR_N"/>
    <property type="match status" value="1"/>
</dbReference>
<accession>A0A401ZJV4</accession>
<dbReference type="InterPro" id="IPR001647">
    <property type="entry name" value="HTH_TetR"/>
</dbReference>
<dbReference type="Gene3D" id="1.10.357.10">
    <property type="entry name" value="Tetracycline Repressor, domain 2"/>
    <property type="match status" value="1"/>
</dbReference>
<organism evidence="4 5">
    <name type="scientific">Dictyobacter aurantiacus</name>
    <dbReference type="NCBI Taxonomy" id="1936993"/>
    <lineage>
        <taxon>Bacteria</taxon>
        <taxon>Bacillati</taxon>
        <taxon>Chloroflexota</taxon>
        <taxon>Ktedonobacteria</taxon>
        <taxon>Ktedonobacterales</taxon>
        <taxon>Dictyobacteraceae</taxon>
        <taxon>Dictyobacter</taxon>
    </lineage>
</organism>
<evidence type="ECO:0000256" key="2">
    <source>
        <dbReference type="PROSITE-ProRule" id="PRU00335"/>
    </source>
</evidence>
<feature type="domain" description="HTH tetR-type" evidence="3">
    <location>
        <begin position="11"/>
        <end position="71"/>
    </location>
</feature>
<dbReference type="GO" id="GO:0003677">
    <property type="term" value="F:DNA binding"/>
    <property type="evidence" value="ECO:0007669"/>
    <property type="project" value="UniProtKB-UniRule"/>
</dbReference>
<dbReference type="PANTHER" id="PTHR43479">
    <property type="entry name" value="ACREF/ENVCD OPERON REPRESSOR-RELATED"/>
    <property type="match status" value="1"/>
</dbReference>
<sequence length="204" mass="23601">MTHANNGLRAQRTHKLLREALVELLSEQHFESITVGELAQRAMINRATFYRHYLDKYDLVEKIFEEAAYELNSTIGPPRVGLDGIDGDQPPEAWVAFFEHVAQHRRLYGALLGKNGSSWFTRSMREYTIGIMEERERLRTRLPGVRRGQEAMPREVALAFSANLLISTLTWWLESESSYSPREMATWFRRFLFSGYPNALGFKA</sequence>
<dbReference type="PROSITE" id="PS50977">
    <property type="entry name" value="HTH_TETR_2"/>
    <property type="match status" value="1"/>
</dbReference>
<gene>
    <name evidence="4" type="ORF">KDAU_44330</name>
</gene>
<comment type="caution">
    <text evidence="4">The sequence shown here is derived from an EMBL/GenBank/DDBJ whole genome shotgun (WGS) entry which is preliminary data.</text>
</comment>
<dbReference type="RefSeq" id="WP_126598099.1">
    <property type="nucleotide sequence ID" value="NZ_BIFQ01000001.1"/>
</dbReference>
<dbReference type="PANTHER" id="PTHR43479:SF7">
    <property type="entry name" value="TETR-FAMILY TRANSCRIPTIONAL REGULATOR"/>
    <property type="match status" value="1"/>
</dbReference>
<keyword evidence="1 2" id="KW-0238">DNA-binding</keyword>
<evidence type="ECO:0000313" key="5">
    <source>
        <dbReference type="Proteomes" id="UP000287224"/>
    </source>
</evidence>
<evidence type="ECO:0000256" key="1">
    <source>
        <dbReference type="ARBA" id="ARBA00023125"/>
    </source>
</evidence>
<keyword evidence="5" id="KW-1185">Reference proteome</keyword>
<name>A0A401ZJV4_9CHLR</name>
<dbReference type="Pfam" id="PF14278">
    <property type="entry name" value="TetR_C_8"/>
    <property type="match status" value="1"/>
</dbReference>
<dbReference type="Proteomes" id="UP000287224">
    <property type="component" value="Unassembled WGS sequence"/>
</dbReference>
<dbReference type="InterPro" id="IPR039532">
    <property type="entry name" value="TetR_C_Firmicutes"/>
</dbReference>
<dbReference type="AlphaFoldDB" id="A0A401ZJV4"/>
<evidence type="ECO:0000313" key="4">
    <source>
        <dbReference type="EMBL" id="GCE07104.1"/>
    </source>
</evidence>
<dbReference type="EMBL" id="BIFQ01000001">
    <property type="protein sequence ID" value="GCE07104.1"/>
    <property type="molecule type" value="Genomic_DNA"/>
</dbReference>
<dbReference type="OrthoDB" id="154075at2"/>
<evidence type="ECO:0000259" key="3">
    <source>
        <dbReference type="PROSITE" id="PS50977"/>
    </source>
</evidence>
<feature type="DNA-binding region" description="H-T-H motif" evidence="2">
    <location>
        <begin position="34"/>
        <end position="53"/>
    </location>
</feature>
<dbReference type="SUPFAM" id="SSF46689">
    <property type="entry name" value="Homeodomain-like"/>
    <property type="match status" value="1"/>
</dbReference>
<proteinExistence type="predicted"/>
<reference evidence="5" key="1">
    <citation type="submission" date="2018-12" db="EMBL/GenBank/DDBJ databases">
        <title>Tengunoibacter tsumagoiensis gen. nov., sp. nov., Dictyobacter kobayashii sp. nov., D. alpinus sp. nov., and D. joshuensis sp. nov. and description of Dictyobacteraceae fam. nov. within the order Ktedonobacterales isolated from Tengu-no-mugimeshi.</title>
        <authorList>
            <person name="Wang C.M."/>
            <person name="Zheng Y."/>
            <person name="Sakai Y."/>
            <person name="Toyoda A."/>
            <person name="Minakuchi Y."/>
            <person name="Abe K."/>
            <person name="Yokota A."/>
            <person name="Yabe S."/>
        </authorList>
    </citation>
    <scope>NUCLEOTIDE SEQUENCE [LARGE SCALE GENOMIC DNA]</scope>
    <source>
        <strain evidence="5">S-27</strain>
    </source>
</reference>
<dbReference type="InterPro" id="IPR050624">
    <property type="entry name" value="HTH-type_Tx_Regulator"/>
</dbReference>
<dbReference type="InterPro" id="IPR009057">
    <property type="entry name" value="Homeodomain-like_sf"/>
</dbReference>
<protein>
    <submittedName>
        <fullName evidence="4">TetR family transcriptional regulator</fullName>
    </submittedName>
</protein>